<dbReference type="Proteomes" id="UP000194664">
    <property type="component" value="Unassembled WGS sequence"/>
</dbReference>
<feature type="chain" id="PRO_5012671016" evidence="3">
    <location>
        <begin position="26"/>
        <end position="215"/>
    </location>
</feature>
<dbReference type="Pfam" id="PF13462">
    <property type="entry name" value="Thioredoxin_4"/>
    <property type="match status" value="1"/>
</dbReference>
<protein>
    <submittedName>
        <fullName evidence="5">Thiol-disulfide oxidoreductase</fullName>
    </submittedName>
</protein>
<feature type="signal peptide" evidence="3">
    <location>
        <begin position="1"/>
        <end position="25"/>
    </location>
</feature>
<dbReference type="Gene3D" id="3.40.30.10">
    <property type="entry name" value="Glutaredoxin"/>
    <property type="match status" value="2"/>
</dbReference>
<dbReference type="InterPro" id="IPR012336">
    <property type="entry name" value="Thioredoxin-like_fold"/>
</dbReference>
<dbReference type="EMBL" id="MSPP01000002">
    <property type="protein sequence ID" value="OUD09574.1"/>
    <property type="molecule type" value="Genomic_DNA"/>
</dbReference>
<comment type="function">
    <text evidence="1">May be required for disulfide bond formation in some proteins.</text>
</comment>
<dbReference type="AlphaFoldDB" id="A0A251WZT3"/>
<sequence length="215" mass="23864">MKRRLFLGTAGAALISSGMLNGAMAQDAAESESLVADMVLGDENAPVTIIEYASYTCPHCANFHANQFKEIKANYIDTGKVRFIYREVYFDRYGLWASMIARCGGDMRFFGITSMFYERQSEWAQGEPAQIAANLRNIGKVAGIDDATLDACMQNGALAEELIAWYETNREEDGIEGTPSFIIQGEKYSNMSYEDFAAVLDEKLEEAGYVEETAQ</sequence>
<gene>
    <name evidence="5" type="ORF">BVC71_06905</name>
</gene>
<dbReference type="OrthoDB" id="8478320at2"/>
<organism evidence="5 6">
    <name type="scientific">Marivivens niveibacter</name>
    <dbReference type="NCBI Taxonomy" id="1930667"/>
    <lineage>
        <taxon>Bacteria</taxon>
        <taxon>Pseudomonadati</taxon>
        <taxon>Pseudomonadota</taxon>
        <taxon>Alphaproteobacteria</taxon>
        <taxon>Rhodobacterales</taxon>
        <taxon>Paracoccaceae</taxon>
        <taxon>Marivivens group</taxon>
        <taxon>Marivivens</taxon>
    </lineage>
</organism>
<evidence type="ECO:0000256" key="3">
    <source>
        <dbReference type="SAM" id="SignalP"/>
    </source>
</evidence>
<dbReference type="PANTHER" id="PTHR13887">
    <property type="entry name" value="GLUTATHIONE S-TRANSFERASE KAPPA"/>
    <property type="match status" value="1"/>
</dbReference>
<dbReference type="SUPFAM" id="SSF52833">
    <property type="entry name" value="Thioredoxin-like"/>
    <property type="match status" value="1"/>
</dbReference>
<evidence type="ECO:0000313" key="6">
    <source>
        <dbReference type="Proteomes" id="UP000194664"/>
    </source>
</evidence>
<evidence type="ECO:0000259" key="4">
    <source>
        <dbReference type="PROSITE" id="PS51352"/>
    </source>
</evidence>
<comment type="caution">
    <text evidence="5">The sequence shown here is derived from an EMBL/GenBank/DDBJ whole genome shotgun (WGS) entry which is preliminary data.</text>
</comment>
<dbReference type="InterPro" id="IPR013766">
    <property type="entry name" value="Thioredoxin_domain"/>
</dbReference>
<evidence type="ECO:0000313" key="5">
    <source>
        <dbReference type="EMBL" id="OUD09574.1"/>
    </source>
</evidence>
<reference evidence="5 6" key="1">
    <citation type="submission" date="2016-12" db="EMBL/GenBank/DDBJ databases">
        <title>The draft genome sequence of HSLHS2.</title>
        <authorList>
            <person name="Hu D."/>
            <person name="Wang L."/>
            <person name="Shao Z."/>
        </authorList>
    </citation>
    <scope>NUCLEOTIDE SEQUENCE [LARGE SCALE GENOMIC DNA]</scope>
    <source>
        <strain evidence="5">MCCC 1A06712</strain>
    </source>
</reference>
<comment type="similarity">
    <text evidence="2">Belongs to the thioredoxin family. DsbA subfamily.</text>
</comment>
<keyword evidence="6" id="KW-1185">Reference proteome</keyword>
<dbReference type="PROSITE" id="PS51352">
    <property type="entry name" value="THIOREDOXIN_2"/>
    <property type="match status" value="1"/>
</dbReference>
<dbReference type="PANTHER" id="PTHR13887:SF56">
    <property type="entry name" value="THIOREDOXIN-LIKE REDUCTASE RV2466C"/>
    <property type="match status" value="1"/>
</dbReference>
<proteinExistence type="inferred from homology"/>
<evidence type="ECO:0000256" key="1">
    <source>
        <dbReference type="ARBA" id="ARBA00003565"/>
    </source>
</evidence>
<dbReference type="InterPro" id="IPR036249">
    <property type="entry name" value="Thioredoxin-like_sf"/>
</dbReference>
<feature type="domain" description="Thioredoxin" evidence="4">
    <location>
        <begin position="19"/>
        <end position="205"/>
    </location>
</feature>
<dbReference type="Gene3D" id="1.10.40.110">
    <property type="match status" value="2"/>
</dbReference>
<accession>A0A251WZT3</accession>
<dbReference type="CDD" id="cd02972">
    <property type="entry name" value="DsbA_family"/>
    <property type="match status" value="1"/>
</dbReference>
<name>A0A251WZT3_9RHOB</name>
<dbReference type="RefSeq" id="WP_086450913.1">
    <property type="nucleotide sequence ID" value="NZ_MSPP01000002.1"/>
</dbReference>
<keyword evidence="3" id="KW-0732">Signal</keyword>
<evidence type="ECO:0000256" key="2">
    <source>
        <dbReference type="ARBA" id="ARBA00005791"/>
    </source>
</evidence>